<comment type="caution">
    <text evidence="6">The sequence shown here is derived from an EMBL/GenBank/DDBJ whole genome shotgun (WGS) entry which is preliminary data.</text>
</comment>
<dbReference type="AlphaFoldDB" id="A0A5J4X3Y0"/>
<dbReference type="PANTHER" id="PTHR31652:SF0">
    <property type="entry name" value="LIMR FAMILY PROTEIN DDB_G0283707-RELATED"/>
    <property type="match status" value="1"/>
</dbReference>
<feature type="transmembrane region" description="Helical" evidence="5">
    <location>
        <begin position="6"/>
        <end position="32"/>
    </location>
</feature>
<protein>
    <submittedName>
        <fullName evidence="6">Putative LIMR family protein</fullName>
    </submittedName>
</protein>
<dbReference type="GO" id="GO:0016020">
    <property type="term" value="C:membrane"/>
    <property type="evidence" value="ECO:0007669"/>
    <property type="project" value="UniProtKB-SubCell"/>
</dbReference>
<feature type="transmembrane region" description="Helical" evidence="5">
    <location>
        <begin position="112"/>
        <end position="135"/>
    </location>
</feature>
<feature type="transmembrane region" description="Helical" evidence="5">
    <location>
        <begin position="184"/>
        <end position="215"/>
    </location>
</feature>
<keyword evidence="4 5" id="KW-0472">Membrane</keyword>
<evidence type="ECO:0000256" key="3">
    <source>
        <dbReference type="ARBA" id="ARBA00022989"/>
    </source>
</evidence>
<reference evidence="6 7" key="1">
    <citation type="submission" date="2019-03" db="EMBL/GenBank/DDBJ databases">
        <title>Single cell metagenomics reveals metabolic interactions within the superorganism composed of flagellate Streblomastix strix and complex community of Bacteroidetes bacteria on its surface.</title>
        <authorList>
            <person name="Treitli S.C."/>
            <person name="Kolisko M."/>
            <person name="Husnik F."/>
            <person name="Keeling P."/>
            <person name="Hampl V."/>
        </authorList>
    </citation>
    <scope>NUCLEOTIDE SEQUENCE [LARGE SCALE GENOMIC DNA]</scope>
    <source>
        <strain evidence="6">ST1C</strain>
    </source>
</reference>
<comment type="subcellular location">
    <subcellularLocation>
        <location evidence="1">Membrane</location>
        <topology evidence="1">Multi-pass membrane protein</topology>
    </subcellularLocation>
</comment>
<keyword evidence="3 5" id="KW-1133">Transmembrane helix</keyword>
<feature type="transmembrane region" description="Helical" evidence="5">
    <location>
        <begin position="462"/>
        <end position="485"/>
    </location>
</feature>
<sequence>MNLPAVIIGAIFYAGLAVALGFLFVFFIRYFIDKEDAGDCFTTFITWLTFVLTSVIILMLPFDVICAPDSKLYMPIVWQIFMIALAVLVIILIPFTICFYEQDGGLLKRVGTGLIWAFFSIVVWLVLIIVLWAVIGTAEVSLITKSSFAVEEAANIEDLIIKASEMDTEVPHKLIIKIKTTLPVYAVCFISLIGWILFLIWGGCGMFTLPLDLILDFVYRPKKLTAAQYLLYKRQLLNKAQQLKEQVAIMKTAVSEEAASQSEKKEGVVKELISSRRMKLTADQKKQLRIFHEDLDEISSAYDQVRYVEDAEHYNVFIPWLKLILGCVFLLFALLWLLQVILCSVLQKYHFVSDLLVWLDKYVLFLGAGLYAAMILYMTLSILKGNILIGTKFFLISLYPMKKGATLPNALLFNGMLFGLAAFALIQFSATAFDEYVHNSAVKGLFVTQLRNMMGVKYVFEYVNYVFLGIVVLGIVFALVISVCLKKHRKHKIERDTRLKRI</sequence>
<gene>
    <name evidence="6" type="ORF">EZS28_003110</name>
</gene>
<feature type="transmembrane region" description="Helical" evidence="5">
    <location>
        <begin position="404"/>
        <end position="426"/>
    </location>
</feature>
<accession>A0A5J4X3Y0</accession>
<evidence type="ECO:0000256" key="5">
    <source>
        <dbReference type="SAM" id="Phobius"/>
    </source>
</evidence>
<organism evidence="6 7">
    <name type="scientific">Streblomastix strix</name>
    <dbReference type="NCBI Taxonomy" id="222440"/>
    <lineage>
        <taxon>Eukaryota</taxon>
        <taxon>Metamonada</taxon>
        <taxon>Preaxostyla</taxon>
        <taxon>Oxymonadida</taxon>
        <taxon>Streblomastigidae</taxon>
        <taxon>Streblomastix</taxon>
    </lineage>
</organism>
<feature type="transmembrane region" description="Helical" evidence="5">
    <location>
        <begin position="323"/>
        <end position="342"/>
    </location>
</feature>
<feature type="transmembrane region" description="Helical" evidence="5">
    <location>
        <begin position="362"/>
        <end position="383"/>
    </location>
</feature>
<dbReference type="Proteomes" id="UP000324800">
    <property type="component" value="Unassembled WGS sequence"/>
</dbReference>
<dbReference type="PANTHER" id="PTHR31652">
    <property type="entry name" value="LIMR FAMILY PROTEIN DDB_G0283707-RELATED"/>
    <property type="match status" value="1"/>
</dbReference>
<feature type="transmembrane region" description="Helical" evidence="5">
    <location>
        <begin position="44"/>
        <end position="64"/>
    </location>
</feature>
<dbReference type="InterPro" id="IPR006876">
    <property type="entry name" value="LMBR1-like_membr_prot"/>
</dbReference>
<keyword evidence="2 5" id="KW-0812">Transmembrane</keyword>
<feature type="transmembrane region" description="Helical" evidence="5">
    <location>
        <begin position="76"/>
        <end position="100"/>
    </location>
</feature>
<evidence type="ECO:0000313" key="6">
    <source>
        <dbReference type="EMBL" id="KAA6401365.1"/>
    </source>
</evidence>
<evidence type="ECO:0000256" key="1">
    <source>
        <dbReference type="ARBA" id="ARBA00004141"/>
    </source>
</evidence>
<evidence type="ECO:0000313" key="7">
    <source>
        <dbReference type="Proteomes" id="UP000324800"/>
    </source>
</evidence>
<dbReference type="EMBL" id="SNRW01000402">
    <property type="protein sequence ID" value="KAA6401365.1"/>
    <property type="molecule type" value="Genomic_DNA"/>
</dbReference>
<proteinExistence type="predicted"/>
<evidence type="ECO:0000256" key="2">
    <source>
        <dbReference type="ARBA" id="ARBA00022692"/>
    </source>
</evidence>
<dbReference type="Pfam" id="PF04791">
    <property type="entry name" value="LMBR1"/>
    <property type="match status" value="1"/>
</dbReference>
<dbReference type="OrthoDB" id="73273at2759"/>
<name>A0A5J4X3Y0_9EUKA</name>
<evidence type="ECO:0000256" key="4">
    <source>
        <dbReference type="ARBA" id="ARBA00023136"/>
    </source>
</evidence>